<reference evidence="1" key="2">
    <citation type="journal article" date="2015" name="Fish Shellfish Immunol.">
        <title>Early steps in the European eel (Anguilla anguilla)-Vibrio vulnificus interaction in the gills: Role of the RtxA13 toxin.</title>
        <authorList>
            <person name="Callol A."/>
            <person name="Pajuelo D."/>
            <person name="Ebbesson L."/>
            <person name="Teles M."/>
            <person name="MacKenzie S."/>
            <person name="Amaro C."/>
        </authorList>
    </citation>
    <scope>NUCLEOTIDE SEQUENCE</scope>
</reference>
<reference evidence="1" key="1">
    <citation type="submission" date="2014-11" db="EMBL/GenBank/DDBJ databases">
        <authorList>
            <person name="Amaro Gonzalez C."/>
        </authorList>
    </citation>
    <scope>NUCLEOTIDE SEQUENCE</scope>
</reference>
<name>A0A0E9PFZ7_ANGAN</name>
<organism evidence="1">
    <name type="scientific">Anguilla anguilla</name>
    <name type="common">European freshwater eel</name>
    <name type="synonym">Muraena anguilla</name>
    <dbReference type="NCBI Taxonomy" id="7936"/>
    <lineage>
        <taxon>Eukaryota</taxon>
        <taxon>Metazoa</taxon>
        <taxon>Chordata</taxon>
        <taxon>Craniata</taxon>
        <taxon>Vertebrata</taxon>
        <taxon>Euteleostomi</taxon>
        <taxon>Actinopterygii</taxon>
        <taxon>Neopterygii</taxon>
        <taxon>Teleostei</taxon>
        <taxon>Anguilliformes</taxon>
        <taxon>Anguillidae</taxon>
        <taxon>Anguilla</taxon>
    </lineage>
</organism>
<proteinExistence type="predicted"/>
<dbReference type="AlphaFoldDB" id="A0A0E9PFZ7"/>
<protein>
    <submittedName>
        <fullName evidence="1">Uncharacterized protein</fullName>
    </submittedName>
</protein>
<accession>A0A0E9PFZ7</accession>
<evidence type="ECO:0000313" key="1">
    <source>
        <dbReference type="EMBL" id="JAH02995.1"/>
    </source>
</evidence>
<sequence>MACHSSRVPSDSLSTLSSHVSEALARFLRN</sequence>
<dbReference type="EMBL" id="GBXM01105582">
    <property type="protein sequence ID" value="JAH02995.1"/>
    <property type="molecule type" value="Transcribed_RNA"/>
</dbReference>